<organism evidence="10 12">
    <name type="scientific">Medicago truncatula</name>
    <name type="common">Barrel medic</name>
    <name type="synonym">Medicago tribuloides</name>
    <dbReference type="NCBI Taxonomy" id="3880"/>
    <lineage>
        <taxon>Eukaryota</taxon>
        <taxon>Viridiplantae</taxon>
        <taxon>Streptophyta</taxon>
        <taxon>Embryophyta</taxon>
        <taxon>Tracheophyta</taxon>
        <taxon>Spermatophyta</taxon>
        <taxon>Magnoliopsida</taxon>
        <taxon>eudicotyledons</taxon>
        <taxon>Gunneridae</taxon>
        <taxon>Pentapetalae</taxon>
        <taxon>rosids</taxon>
        <taxon>fabids</taxon>
        <taxon>Fabales</taxon>
        <taxon>Fabaceae</taxon>
        <taxon>Papilionoideae</taxon>
        <taxon>50 kb inversion clade</taxon>
        <taxon>NPAAA clade</taxon>
        <taxon>Hologalegina</taxon>
        <taxon>IRL clade</taxon>
        <taxon>Trifolieae</taxon>
        <taxon>Medicago</taxon>
    </lineage>
</organism>
<evidence type="ECO:0000256" key="2">
    <source>
        <dbReference type="ARBA" id="ARBA00022737"/>
    </source>
</evidence>
<dbReference type="InterPro" id="IPR035897">
    <property type="entry name" value="Toll_tir_struct_dom_sf"/>
</dbReference>
<dbReference type="SUPFAM" id="SSF46785">
    <property type="entry name" value="Winged helix' DNA-binding domain"/>
    <property type="match status" value="1"/>
</dbReference>
<dbReference type="SUPFAM" id="SSF52058">
    <property type="entry name" value="L domain-like"/>
    <property type="match status" value="1"/>
</dbReference>
<dbReference type="PROSITE" id="PS50104">
    <property type="entry name" value="TIR"/>
    <property type="match status" value="1"/>
</dbReference>
<evidence type="ECO:0000256" key="4">
    <source>
        <dbReference type="ARBA" id="ARBA00022821"/>
    </source>
</evidence>
<dbReference type="OrthoDB" id="1357022at2759"/>
<dbReference type="InterPro" id="IPR036390">
    <property type="entry name" value="WH_DNA-bd_sf"/>
</dbReference>
<evidence type="ECO:0000259" key="9">
    <source>
        <dbReference type="PROSITE" id="PS50104"/>
    </source>
</evidence>
<keyword evidence="8" id="KW-0812">Transmembrane</keyword>
<dbReference type="Gene3D" id="3.30.420.40">
    <property type="match status" value="2"/>
</dbReference>
<keyword evidence="4" id="KW-0611">Plant defense</keyword>
<dbReference type="Gene3D" id="3.40.50.10140">
    <property type="entry name" value="Toll/interleukin-1 receptor homology (TIR) domain"/>
    <property type="match status" value="1"/>
</dbReference>
<dbReference type="InterPro" id="IPR002182">
    <property type="entry name" value="NB-ARC"/>
</dbReference>
<dbReference type="FunFam" id="3.30.420.40:FF:000465">
    <property type="entry name" value="Heat shock cognate 70 kDa protein 2"/>
    <property type="match status" value="1"/>
</dbReference>
<sequence>MTQPSLSVSSSFTYDVFISFRGIDTRNNFTRDLYDILYQNGIHTFFDEEQIQKGEEITPALFQAIQQSRIFIVVFSNNYASSTFCLNELVVILDCSNTHGRLLLPVFYDVDPSQVRHQSGAYGEALGKHEKRFCDDKDKVQKWRDALCQAANVSGWHFQHGSQSEYKFIGNIVEEVTKKINRTTLHVADNPVALESPMLEVASLLDSGPEKGTNMVGIYGIGGVGKSTLARAVYNHISDQFDGVCFLAGIRESAINHGLAQLQETLLSEILGEEDIRIRDVYRGISIIKRRLQRKKVLLVLDDVDKVKQIQVLAGGHDWFGPGSKIVVTTRDKHLLAIHEILNLYEVKQLNHEKSLDLFNWHAFRNRKMDPCYSDMSNRAVSYASGLPLALEVIGSHLFGKSLDVWKSSLDKYERVLHKEIHEILKVSYDDLDDDQKGIFLDIACFFNSYEMSYAKELLYLHGFSAENGIQVLTDKSLIKIDANGCVRMHDLVQDMGREIVRQESTVEPGRRSRLWYDDDIVHVLETNMGTDTIEVIIINLCNDKEVQWSGKAFTKMKNLKILIIRSARFSRGPQKLPNSLRVLDWNGYPSQSLPADFNPKNLMILSLPESCLVSFKLLKVFESLSFLDFEGCKLLTELPSLSGLVNLGALCLDDCTNLIRIHKSIGFLNKLVLLSSQRCKQLELLVPNINLPSLETLDIRGCSRLKSFPEVLGVMENIRYVYLDQTSIGKLPFSIRNLVGLRQLFLRECMSLTQLPDSIRILPKLEIITAYGCRGFRLFEDKEKVGSEVFPEAMLVCKEGSAESLDMSSLNICPDNVIEVFSTSILDGNVVLMREGIAKGRGNWYEHESNESSLRFWFQNKFPRIALCCAVEPPVCKDNMLLDFKLSVLINGTEQFTSSCNYIFSAEQIIILCDLVCKVERSYLEHEWNQVDILYEFKYLMPCGSKRIMATHEMTTTRNPSWSFIYAYEEDNKVGIRFLSQFVECVEQHRRNIANYWFGSVLYKRSFSPLVEKERFVFPELKLKLFNLMVEKIVGPAIGIDLGTTYSCVGVWKHDRVEIIANDQGNRTTPSYVAFTDSERLIGDAAKNQVTRNPINTIFDAKRLIGRRFNDASVQSDMKLWPFKIISGPYEKPMIGVNYKGEDKQFSAEEISSMVLTKMREVAEAYLGSAIKNAVVSIPAYFNFNHRQATKDAGLISGLNVLGIINEPTPAAIAYGFDTTSFGEKNVLIFDLCGGTFDVCLLTIEEGIIGVKATTGDPHLGGEDFNNRMVNHFVQEFKRKNNKDISGNPRALMRLGTACERAKRALSSTAQTTIEIECLFEGIDFCSFITRATFEELNMDLFRKCMEQVEKCLRNAKMDKRSVHDVVLVGGSTRIPKVQQLLQDFFNGKELCNSINPNEAVVYGAAFYAAILSGEYKRSVHDVVLVGGSSFVKIVLIFFILIKICLFTLHVVDGFLILSLFPVLFCEMSIVFPIIMLSMRNINPTLLISNLCR</sequence>
<dbReference type="FunFam" id="3.90.640.10:FF:000002">
    <property type="entry name" value="Heat shock 70 kDa"/>
    <property type="match status" value="1"/>
</dbReference>
<dbReference type="GO" id="GO:0140662">
    <property type="term" value="F:ATP-dependent protein folding chaperone"/>
    <property type="evidence" value="ECO:0007669"/>
    <property type="project" value="InterPro"/>
</dbReference>
<dbReference type="PANTHER" id="PTHR11017">
    <property type="entry name" value="LEUCINE-RICH REPEAT-CONTAINING PROTEIN"/>
    <property type="match status" value="1"/>
</dbReference>
<dbReference type="FunFam" id="3.30.30.30:FF:000001">
    <property type="entry name" value="heat shock 70 kDa protein-like"/>
    <property type="match status" value="1"/>
</dbReference>
<evidence type="ECO:0000313" key="11">
    <source>
        <dbReference type="EnsemblPlants" id="AES65513"/>
    </source>
</evidence>
<gene>
    <name evidence="11" type="primary">11443265</name>
    <name evidence="10" type="ordered locus">MTR_2g040260</name>
</gene>
<dbReference type="GO" id="GO:0007165">
    <property type="term" value="P:signal transduction"/>
    <property type="evidence" value="ECO:0007669"/>
    <property type="project" value="InterPro"/>
</dbReference>
<feature type="transmembrane region" description="Helical" evidence="8">
    <location>
        <begin position="1424"/>
        <end position="1450"/>
    </location>
</feature>
<keyword evidence="6" id="KW-0346">Stress response</keyword>
<evidence type="ECO:0000256" key="8">
    <source>
        <dbReference type="SAM" id="Phobius"/>
    </source>
</evidence>
<keyword evidence="8" id="KW-0472">Membrane</keyword>
<reference evidence="10 12" key="1">
    <citation type="journal article" date="2011" name="Nature">
        <title>The Medicago genome provides insight into the evolution of rhizobial symbioses.</title>
        <authorList>
            <person name="Young N.D."/>
            <person name="Debelle F."/>
            <person name="Oldroyd G.E."/>
            <person name="Geurts R."/>
            <person name="Cannon S.B."/>
            <person name="Udvardi M.K."/>
            <person name="Benedito V.A."/>
            <person name="Mayer K.F."/>
            <person name="Gouzy J."/>
            <person name="Schoof H."/>
            <person name="Van de Peer Y."/>
            <person name="Proost S."/>
            <person name="Cook D.R."/>
            <person name="Meyers B.C."/>
            <person name="Spannagl M."/>
            <person name="Cheung F."/>
            <person name="De Mita S."/>
            <person name="Krishnakumar V."/>
            <person name="Gundlach H."/>
            <person name="Zhou S."/>
            <person name="Mudge J."/>
            <person name="Bharti A.K."/>
            <person name="Murray J.D."/>
            <person name="Naoumkina M.A."/>
            <person name="Rosen B."/>
            <person name="Silverstein K.A."/>
            <person name="Tang H."/>
            <person name="Rombauts S."/>
            <person name="Zhao P.X."/>
            <person name="Zhou P."/>
            <person name="Barbe V."/>
            <person name="Bardou P."/>
            <person name="Bechner M."/>
            <person name="Bellec A."/>
            <person name="Berger A."/>
            <person name="Berges H."/>
            <person name="Bidwell S."/>
            <person name="Bisseling T."/>
            <person name="Choisne N."/>
            <person name="Couloux A."/>
            <person name="Denny R."/>
            <person name="Deshpande S."/>
            <person name="Dai X."/>
            <person name="Doyle J.J."/>
            <person name="Dudez A.M."/>
            <person name="Farmer A.D."/>
            <person name="Fouteau S."/>
            <person name="Franken C."/>
            <person name="Gibelin C."/>
            <person name="Gish J."/>
            <person name="Goldstein S."/>
            <person name="Gonzalez A.J."/>
            <person name="Green P.J."/>
            <person name="Hallab A."/>
            <person name="Hartog M."/>
            <person name="Hua A."/>
            <person name="Humphray S.J."/>
            <person name="Jeong D.H."/>
            <person name="Jing Y."/>
            <person name="Jocker A."/>
            <person name="Kenton S.M."/>
            <person name="Kim D.J."/>
            <person name="Klee K."/>
            <person name="Lai H."/>
            <person name="Lang C."/>
            <person name="Lin S."/>
            <person name="Macmil S.L."/>
            <person name="Magdelenat G."/>
            <person name="Matthews L."/>
            <person name="McCorrison J."/>
            <person name="Monaghan E.L."/>
            <person name="Mun J.H."/>
            <person name="Najar F.Z."/>
            <person name="Nicholson C."/>
            <person name="Noirot C."/>
            <person name="O'Bleness M."/>
            <person name="Paule C.R."/>
            <person name="Poulain J."/>
            <person name="Prion F."/>
            <person name="Qin B."/>
            <person name="Qu C."/>
            <person name="Retzel E.F."/>
            <person name="Riddle C."/>
            <person name="Sallet E."/>
            <person name="Samain S."/>
            <person name="Samson N."/>
            <person name="Sanders I."/>
            <person name="Saurat O."/>
            <person name="Scarpelli C."/>
            <person name="Schiex T."/>
            <person name="Segurens B."/>
            <person name="Severin A.J."/>
            <person name="Sherrier D.J."/>
            <person name="Shi R."/>
            <person name="Sims S."/>
            <person name="Singer S.R."/>
            <person name="Sinharoy S."/>
            <person name="Sterck L."/>
            <person name="Viollet A."/>
            <person name="Wang B.B."/>
            <person name="Wang K."/>
            <person name="Wang M."/>
            <person name="Wang X."/>
            <person name="Warfsmann J."/>
            <person name="Weissenbach J."/>
            <person name="White D.D."/>
            <person name="White J.D."/>
            <person name="Wiley G.B."/>
            <person name="Wincker P."/>
            <person name="Xing Y."/>
            <person name="Yang L."/>
            <person name="Yao Z."/>
            <person name="Ying F."/>
            <person name="Zhai J."/>
            <person name="Zhou L."/>
            <person name="Zuber A."/>
            <person name="Denarie J."/>
            <person name="Dixon R.A."/>
            <person name="May G.D."/>
            <person name="Schwartz D.C."/>
            <person name="Rogers J."/>
            <person name="Quetier F."/>
            <person name="Town C.D."/>
            <person name="Roe B.A."/>
        </authorList>
    </citation>
    <scope>NUCLEOTIDE SEQUENCE [LARGE SCALE GENOMIC DNA]</scope>
    <source>
        <strain evidence="10">A17</strain>
        <strain evidence="11 12">cv. Jemalong A17</strain>
    </source>
</reference>
<evidence type="ECO:0000313" key="10">
    <source>
        <dbReference type="EMBL" id="AES65513.2"/>
    </source>
</evidence>
<dbReference type="InterPro" id="IPR044974">
    <property type="entry name" value="Disease_R_plants"/>
</dbReference>
<dbReference type="Gene3D" id="3.90.640.10">
    <property type="entry name" value="Actin, Chain A, domain 4"/>
    <property type="match status" value="1"/>
</dbReference>
<dbReference type="Gene3D" id="3.80.10.10">
    <property type="entry name" value="Ribonuclease Inhibitor"/>
    <property type="match status" value="2"/>
</dbReference>
<protein>
    <submittedName>
        <fullName evidence="10">Animal HSPA9 nucleotide-binding domain protein</fullName>
    </submittedName>
</protein>
<dbReference type="PROSITE" id="PS01036">
    <property type="entry name" value="HSP70_3"/>
    <property type="match status" value="1"/>
</dbReference>
<keyword evidence="7" id="KW-0520">NAD</keyword>
<evidence type="ECO:0000256" key="6">
    <source>
        <dbReference type="ARBA" id="ARBA00023016"/>
    </source>
</evidence>
<dbReference type="Pfam" id="PF00931">
    <property type="entry name" value="NB-ARC"/>
    <property type="match status" value="1"/>
</dbReference>
<dbReference type="FunFam" id="3.40.50.10140:FF:000007">
    <property type="entry name" value="Disease resistance protein (TIR-NBS-LRR class)"/>
    <property type="match status" value="1"/>
</dbReference>
<dbReference type="InterPro" id="IPR027417">
    <property type="entry name" value="P-loop_NTPase"/>
</dbReference>
<dbReference type="SMART" id="SM00382">
    <property type="entry name" value="AAA"/>
    <property type="match status" value="1"/>
</dbReference>
<dbReference type="EMBL" id="CM001218">
    <property type="protein sequence ID" value="AES65513.2"/>
    <property type="molecule type" value="Genomic_DNA"/>
</dbReference>
<evidence type="ECO:0000256" key="3">
    <source>
        <dbReference type="ARBA" id="ARBA00022741"/>
    </source>
</evidence>
<dbReference type="Gene3D" id="3.40.50.300">
    <property type="entry name" value="P-loop containing nucleotide triphosphate hydrolases"/>
    <property type="match status" value="1"/>
</dbReference>
<reference evidence="10 12" key="2">
    <citation type="journal article" date="2014" name="BMC Genomics">
        <title>An improved genome release (version Mt4.0) for the model legume Medicago truncatula.</title>
        <authorList>
            <person name="Tang H."/>
            <person name="Krishnakumar V."/>
            <person name="Bidwell S."/>
            <person name="Rosen B."/>
            <person name="Chan A."/>
            <person name="Zhou S."/>
            <person name="Gentzbittel L."/>
            <person name="Childs K.L."/>
            <person name="Yandell M."/>
            <person name="Gundlach H."/>
            <person name="Mayer K.F."/>
            <person name="Schwartz D.C."/>
            <person name="Town C.D."/>
        </authorList>
    </citation>
    <scope>GENOME REANNOTATION</scope>
    <source>
        <strain evidence="11 12">cv. Jemalong A17</strain>
    </source>
</reference>
<dbReference type="Pfam" id="PF00012">
    <property type="entry name" value="HSP70"/>
    <property type="match status" value="1"/>
</dbReference>
<dbReference type="HOGENOM" id="CLU_002427_1_0_1"/>
<dbReference type="InterPro" id="IPR018181">
    <property type="entry name" value="Heat_shock_70_CS"/>
</dbReference>
<dbReference type="SUPFAM" id="SSF53067">
    <property type="entry name" value="Actin-like ATPase domain"/>
    <property type="match status" value="2"/>
</dbReference>
<keyword evidence="5" id="KW-0067">ATP-binding</keyword>
<dbReference type="PaxDb" id="3880-AES65513"/>
<dbReference type="SUPFAM" id="SSF52540">
    <property type="entry name" value="P-loop containing nucleoside triphosphate hydrolases"/>
    <property type="match status" value="1"/>
</dbReference>
<dbReference type="InterPro" id="IPR042197">
    <property type="entry name" value="Apaf_helical"/>
</dbReference>
<keyword evidence="8" id="KW-1133">Transmembrane helix</keyword>
<dbReference type="InterPro" id="IPR058546">
    <property type="entry name" value="RPS4B/Roq1-like_LRR"/>
</dbReference>
<name>G7IQA0_MEDTR</name>
<dbReference type="Proteomes" id="UP000002051">
    <property type="component" value="Chromosome 2"/>
</dbReference>
<dbReference type="InterPro" id="IPR013126">
    <property type="entry name" value="Hsp_70_fam"/>
</dbReference>
<accession>G7IQA0</accession>
<dbReference type="SUPFAM" id="SSF52200">
    <property type="entry name" value="Toll/Interleukin receptor TIR domain"/>
    <property type="match status" value="1"/>
</dbReference>
<proteinExistence type="predicted"/>
<dbReference type="GO" id="GO:0043531">
    <property type="term" value="F:ADP binding"/>
    <property type="evidence" value="ECO:0007669"/>
    <property type="project" value="InterPro"/>
</dbReference>
<keyword evidence="2" id="KW-0677">Repeat</keyword>
<dbReference type="InterPro" id="IPR032675">
    <property type="entry name" value="LRR_dom_sf"/>
</dbReference>
<keyword evidence="12" id="KW-1185">Reference proteome</keyword>
<dbReference type="Pfam" id="PF01582">
    <property type="entry name" value="TIR"/>
    <property type="match status" value="1"/>
</dbReference>
<dbReference type="InterPro" id="IPR058192">
    <property type="entry name" value="WHD_ROQ1-like"/>
</dbReference>
<evidence type="ECO:0000313" key="12">
    <source>
        <dbReference type="Proteomes" id="UP000002051"/>
    </source>
</evidence>
<dbReference type="PRINTS" id="PR00301">
    <property type="entry name" value="HEATSHOCK70"/>
</dbReference>
<dbReference type="EnsemblPlants" id="AES65513">
    <property type="protein sequence ID" value="AES65513"/>
    <property type="gene ID" value="MTR_2g040260"/>
</dbReference>
<dbReference type="CDD" id="cd10233">
    <property type="entry name" value="ASKHA_NBD_HSP70_HSPA1"/>
    <property type="match status" value="1"/>
</dbReference>
<dbReference type="GO" id="GO:0005524">
    <property type="term" value="F:ATP binding"/>
    <property type="evidence" value="ECO:0007669"/>
    <property type="project" value="UniProtKB-KW"/>
</dbReference>
<dbReference type="InterPro" id="IPR043129">
    <property type="entry name" value="ATPase_NBD"/>
</dbReference>
<dbReference type="Gene3D" id="1.10.8.430">
    <property type="entry name" value="Helical domain of apoptotic protease-activating factors"/>
    <property type="match status" value="1"/>
</dbReference>
<keyword evidence="1" id="KW-0433">Leucine-rich repeat</keyword>
<feature type="domain" description="TIR" evidence="9">
    <location>
        <begin position="12"/>
        <end position="180"/>
    </location>
</feature>
<evidence type="ECO:0000256" key="5">
    <source>
        <dbReference type="ARBA" id="ARBA00022840"/>
    </source>
</evidence>
<accession>A0A0C3V2C3</accession>
<dbReference type="SMART" id="SM00255">
    <property type="entry name" value="TIR"/>
    <property type="match status" value="1"/>
</dbReference>
<reference evidence="11" key="3">
    <citation type="submission" date="2015-04" db="UniProtKB">
        <authorList>
            <consortium name="EnsemblPlants"/>
        </authorList>
    </citation>
    <scope>IDENTIFICATION</scope>
    <source>
        <strain evidence="11">cv. Jemalong A17</strain>
    </source>
</reference>
<dbReference type="Gene3D" id="3.30.30.30">
    <property type="match status" value="1"/>
</dbReference>
<dbReference type="GO" id="GO:0006952">
    <property type="term" value="P:defense response"/>
    <property type="evidence" value="ECO:0007669"/>
    <property type="project" value="UniProtKB-KW"/>
</dbReference>
<dbReference type="eggNOG" id="KOG0101">
    <property type="taxonomic scope" value="Eukaryota"/>
</dbReference>
<evidence type="ECO:0000256" key="7">
    <source>
        <dbReference type="ARBA" id="ARBA00023027"/>
    </source>
</evidence>
<feature type="transmembrane region" description="Helical" evidence="8">
    <location>
        <begin position="1456"/>
        <end position="1478"/>
    </location>
</feature>
<dbReference type="STRING" id="3880.G7IQA0"/>
<dbReference type="FunFam" id="3.30.420.40:FF:000026">
    <property type="entry name" value="Heat shock protein 70"/>
    <property type="match status" value="1"/>
</dbReference>
<dbReference type="InterPro" id="IPR003593">
    <property type="entry name" value="AAA+_ATPase"/>
</dbReference>
<dbReference type="InterPro" id="IPR000157">
    <property type="entry name" value="TIR_dom"/>
</dbReference>
<dbReference type="Pfam" id="PF23286">
    <property type="entry name" value="LRR_13"/>
    <property type="match status" value="1"/>
</dbReference>
<keyword evidence="3" id="KW-0547">Nucleotide-binding</keyword>
<dbReference type="PROSITE" id="PS00297">
    <property type="entry name" value="HSP70_1"/>
    <property type="match status" value="1"/>
</dbReference>
<evidence type="ECO:0000256" key="1">
    <source>
        <dbReference type="ARBA" id="ARBA00022614"/>
    </source>
</evidence>
<dbReference type="PANTHER" id="PTHR11017:SF455">
    <property type="entry name" value="NB-ARC DOMAIN PROTEIN"/>
    <property type="match status" value="1"/>
</dbReference>
<dbReference type="Pfam" id="PF23282">
    <property type="entry name" value="WHD_ROQ1"/>
    <property type="match status" value="1"/>
</dbReference>